<keyword evidence="2" id="KW-1185">Reference proteome</keyword>
<feature type="non-terminal residue" evidence="1">
    <location>
        <position position="1"/>
    </location>
</feature>
<dbReference type="EMBL" id="CAJVQC010037708">
    <property type="protein sequence ID" value="CAG8764473.1"/>
    <property type="molecule type" value="Genomic_DNA"/>
</dbReference>
<organism evidence="1 2">
    <name type="scientific">Racocetra persica</name>
    <dbReference type="NCBI Taxonomy" id="160502"/>
    <lineage>
        <taxon>Eukaryota</taxon>
        <taxon>Fungi</taxon>
        <taxon>Fungi incertae sedis</taxon>
        <taxon>Mucoromycota</taxon>
        <taxon>Glomeromycotina</taxon>
        <taxon>Glomeromycetes</taxon>
        <taxon>Diversisporales</taxon>
        <taxon>Gigasporaceae</taxon>
        <taxon>Racocetra</taxon>
    </lineage>
</organism>
<sequence length="133" mass="15844">DEHNYKLSIEALQFEKLKAFTKEMQDDIAFYMKNNLKKALREKLGNSFADFYFAFWKCRNAETLDTFNYYWREMACEFTTMLFTLGIESTSFVESQNACIKHVLENNNTSLCELGKVIMNHVEEWLKQKQYEA</sequence>
<evidence type="ECO:0000313" key="1">
    <source>
        <dbReference type="EMBL" id="CAG8764473.1"/>
    </source>
</evidence>
<gene>
    <name evidence="1" type="ORF">RPERSI_LOCUS15625</name>
</gene>
<evidence type="ECO:0000313" key="2">
    <source>
        <dbReference type="Proteomes" id="UP000789920"/>
    </source>
</evidence>
<protein>
    <submittedName>
        <fullName evidence="1">7382_t:CDS:1</fullName>
    </submittedName>
</protein>
<accession>A0ACA9QU46</accession>
<comment type="caution">
    <text evidence="1">The sequence shown here is derived from an EMBL/GenBank/DDBJ whole genome shotgun (WGS) entry which is preliminary data.</text>
</comment>
<name>A0ACA9QU46_9GLOM</name>
<dbReference type="Proteomes" id="UP000789920">
    <property type="component" value="Unassembled WGS sequence"/>
</dbReference>
<proteinExistence type="predicted"/>
<reference evidence="1" key="1">
    <citation type="submission" date="2021-06" db="EMBL/GenBank/DDBJ databases">
        <authorList>
            <person name="Kallberg Y."/>
            <person name="Tangrot J."/>
            <person name="Rosling A."/>
        </authorList>
    </citation>
    <scope>NUCLEOTIDE SEQUENCE</scope>
    <source>
        <strain evidence="1">MA461A</strain>
    </source>
</reference>